<sequence length="193" mass="22300">MIYTTDQLAEIIDSEMMAHIKGEREFVRLDRIEEKFAAIASYHEVREQVHAYQKQHGISGVVVEARELPDGSVIRFPVQHTQLELVDGDMEILSAAKDRVVHAFLNQLKKGYYYLMQRIESRDKGEWDMETTPEFIEYFAGDMEWAEITPYSEGEFSLKIGYGGPVDSDYISGENCDSWYFNAQNHCRNLGVK</sequence>
<dbReference type="RefSeq" id="WP_163699670.1">
    <property type="nucleotide sequence ID" value="NZ_QXHD01000004.1"/>
</dbReference>
<evidence type="ECO:0000313" key="1">
    <source>
        <dbReference type="EMBL" id="NEZ57569.1"/>
    </source>
</evidence>
<dbReference type="AlphaFoldDB" id="A0A6M0RN02"/>
<name>A0A6M0RN02_9CYAN</name>
<evidence type="ECO:0000313" key="2">
    <source>
        <dbReference type="Proteomes" id="UP000481033"/>
    </source>
</evidence>
<dbReference type="EMBL" id="QXHD01000004">
    <property type="protein sequence ID" value="NEZ57569.1"/>
    <property type="molecule type" value="Genomic_DNA"/>
</dbReference>
<organism evidence="1 2">
    <name type="scientific">Adonisia turfae CCMR0081</name>
    <dbReference type="NCBI Taxonomy" id="2292702"/>
    <lineage>
        <taxon>Bacteria</taxon>
        <taxon>Bacillati</taxon>
        <taxon>Cyanobacteriota</taxon>
        <taxon>Adonisia</taxon>
        <taxon>Adonisia turfae</taxon>
    </lineage>
</organism>
<gene>
    <name evidence="1" type="ORF">DXZ20_18245</name>
</gene>
<accession>A0A6M0RN02</accession>
<reference evidence="1 2" key="1">
    <citation type="journal article" date="2020" name="Microb. Ecol.">
        <title>Ecogenomics of the Marine Benthic Filamentous Cyanobacterium Adonisia.</title>
        <authorList>
            <person name="Walter J.M."/>
            <person name="Coutinho F.H."/>
            <person name="Leomil L."/>
            <person name="Hargreaves P.I."/>
            <person name="Campeao M.E."/>
            <person name="Vieira V.V."/>
            <person name="Silva B.S."/>
            <person name="Fistarol G.O."/>
            <person name="Salomon P.S."/>
            <person name="Sawabe T."/>
            <person name="Mino S."/>
            <person name="Hosokawa M."/>
            <person name="Miyashita H."/>
            <person name="Maruyama F."/>
            <person name="van Verk M.C."/>
            <person name="Dutilh B.E."/>
            <person name="Thompson C.C."/>
            <person name="Thompson F.L."/>
        </authorList>
    </citation>
    <scope>NUCLEOTIDE SEQUENCE [LARGE SCALE GENOMIC DNA]</scope>
    <source>
        <strain evidence="1 2">CCMR0081</strain>
    </source>
</reference>
<keyword evidence="2" id="KW-1185">Reference proteome</keyword>
<proteinExistence type="predicted"/>
<protein>
    <submittedName>
        <fullName evidence="1">Uncharacterized protein</fullName>
    </submittedName>
</protein>
<comment type="caution">
    <text evidence="1">The sequence shown here is derived from an EMBL/GenBank/DDBJ whole genome shotgun (WGS) entry which is preliminary data.</text>
</comment>
<dbReference type="Proteomes" id="UP000481033">
    <property type="component" value="Unassembled WGS sequence"/>
</dbReference>